<feature type="compositionally biased region" description="Low complexity" evidence="1">
    <location>
        <begin position="134"/>
        <end position="145"/>
    </location>
</feature>
<evidence type="ECO:0000256" key="1">
    <source>
        <dbReference type="SAM" id="MobiDB-lite"/>
    </source>
</evidence>
<proteinExistence type="predicted"/>
<dbReference type="RefSeq" id="WP_085463159.1">
    <property type="nucleotide sequence ID" value="NZ_FXBL01000004.1"/>
</dbReference>
<feature type="region of interest" description="Disordered" evidence="1">
    <location>
        <begin position="117"/>
        <end position="158"/>
    </location>
</feature>
<protein>
    <submittedName>
        <fullName evidence="3">Uncharacterized protein</fullName>
    </submittedName>
</protein>
<sequence>MSSKSNDENAAIGVVVAVIAFAALFFFALLAFAALVFTVLALLAWKKPLRLGRFVITPDEAHAFVGRGLIGMALAPTFWAFCCILFGLPFEADYLGYLLIGGYTLGSVGIEILTADDEPPAAAPDHTPPPALPTPADKAPAPTEPFRFATWDDEEKPS</sequence>
<keyword evidence="2" id="KW-0472">Membrane</keyword>
<feature type="transmembrane region" description="Helical" evidence="2">
    <location>
        <begin position="12"/>
        <end position="43"/>
    </location>
</feature>
<name>A0A1X7N1N6_9HYPH</name>
<dbReference type="Proteomes" id="UP000193083">
    <property type="component" value="Unassembled WGS sequence"/>
</dbReference>
<dbReference type="OrthoDB" id="8021498at2"/>
<evidence type="ECO:0000313" key="4">
    <source>
        <dbReference type="Proteomes" id="UP000193083"/>
    </source>
</evidence>
<keyword evidence="4" id="KW-1185">Reference proteome</keyword>
<feature type="transmembrane region" description="Helical" evidence="2">
    <location>
        <begin position="64"/>
        <end position="88"/>
    </location>
</feature>
<keyword evidence="2" id="KW-1133">Transmembrane helix</keyword>
<reference evidence="3 4" key="1">
    <citation type="submission" date="2017-04" db="EMBL/GenBank/DDBJ databases">
        <authorList>
            <person name="Afonso C.L."/>
            <person name="Miller P.J."/>
            <person name="Scott M.A."/>
            <person name="Spackman E."/>
            <person name="Goraichik I."/>
            <person name="Dimitrov K.M."/>
            <person name="Suarez D.L."/>
            <person name="Swayne D.E."/>
        </authorList>
    </citation>
    <scope>NUCLEOTIDE SEQUENCE [LARGE SCALE GENOMIC DNA]</scope>
    <source>
        <strain evidence="3 4">B5P</strain>
    </source>
</reference>
<accession>A0A1X7N1N6</accession>
<feature type="transmembrane region" description="Helical" evidence="2">
    <location>
        <begin position="94"/>
        <end position="113"/>
    </location>
</feature>
<evidence type="ECO:0000256" key="2">
    <source>
        <dbReference type="SAM" id="Phobius"/>
    </source>
</evidence>
<gene>
    <name evidence="3" type="ORF">SAMN02982922_1027</name>
</gene>
<dbReference type="AlphaFoldDB" id="A0A1X7N1N6"/>
<dbReference type="EMBL" id="FXBL01000004">
    <property type="protein sequence ID" value="SMH30285.1"/>
    <property type="molecule type" value="Genomic_DNA"/>
</dbReference>
<keyword evidence="2" id="KW-0812">Transmembrane</keyword>
<organism evidence="3 4">
    <name type="scientific">Mesorhizobium australicum</name>
    <dbReference type="NCBI Taxonomy" id="536018"/>
    <lineage>
        <taxon>Bacteria</taxon>
        <taxon>Pseudomonadati</taxon>
        <taxon>Pseudomonadota</taxon>
        <taxon>Alphaproteobacteria</taxon>
        <taxon>Hyphomicrobiales</taxon>
        <taxon>Phyllobacteriaceae</taxon>
        <taxon>Mesorhizobium</taxon>
    </lineage>
</organism>
<evidence type="ECO:0000313" key="3">
    <source>
        <dbReference type="EMBL" id="SMH30285.1"/>
    </source>
</evidence>